<dbReference type="AlphaFoldDB" id="A0A9D1DGL4"/>
<dbReference type="Gene3D" id="3.30.420.40">
    <property type="match status" value="2"/>
</dbReference>
<dbReference type="PANTHER" id="PTHR18964:SF149">
    <property type="entry name" value="BIFUNCTIONAL UDP-N-ACETYLGLUCOSAMINE 2-EPIMERASE_N-ACETYLMANNOSAMINE KINASE"/>
    <property type="match status" value="1"/>
</dbReference>
<comment type="caution">
    <text evidence="2">The sequence shown here is derived from an EMBL/GenBank/DDBJ whole genome shotgun (WGS) entry which is preliminary data.</text>
</comment>
<evidence type="ECO:0000256" key="1">
    <source>
        <dbReference type="ARBA" id="ARBA00006479"/>
    </source>
</evidence>
<dbReference type="Proteomes" id="UP000824239">
    <property type="component" value="Unassembled WGS sequence"/>
</dbReference>
<dbReference type="PANTHER" id="PTHR18964">
    <property type="entry name" value="ROK (REPRESSOR, ORF, KINASE) FAMILY"/>
    <property type="match status" value="1"/>
</dbReference>
<reference evidence="2" key="1">
    <citation type="submission" date="2020-10" db="EMBL/GenBank/DDBJ databases">
        <authorList>
            <person name="Gilroy R."/>
        </authorList>
    </citation>
    <scope>NUCLEOTIDE SEQUENCE</scope>
    <source>
        <strain evidence="2">ChiBcec15-4380</strain>
    </source>
</reference>
<dbReference type="Pfam" id="PF00480">
    <property type="entry name" value="ROK"/>
    <property type="match status" value="1"/>
</dbReference>
<evidence type="ECO:0000313" key="3">
    <source>
        <dbReference type="Proteomes" id="UP000824239"/>
    </source>
</evidence>
<proteinExistence type="inferred from homology"/>
<protein>
    <submittedName>
        <fullName evidence="2">ROK family protein</fullName>
    </submittedName>
</protein>
<comment type="similarity">
    <text evidence="1">Belongs to the ROK (NagC/XylR) family.</text>
</comment>
<reference evidence="2" key="2">
    <citation type="journal article" date="2021" name="PeerJ">
        <title>Extensive microbial diversity within the chicken gut microbiome revealed by metagenomics and culture.</title>
        <authorList>
            <person name="Gilroy R."/>
            <person name="Ravi A."/>
            <person name="Getino M."/>
            <person name="Pursley I."/>
            <person name="Horton D.L."/>
            <person name="Alikhan N.F."/>
            <person name="Baker D."/>
            <person name="Gharbi K."/>
            <person name="Hall N."/>
            <person name="Watson M."/>
            <person name="Adriaenssens E.M."/>
            <person name="Foster-Nyarko E."/>
            <person name="Jarju S."/>
            <person name="Secka A."/>
            <person name="Antonio M."/>
            <person name="Oren A."/>
            <person name="Chaudhuri R.R."/>
            <person name="La Ragione R."/>
            <person name="Hildebrand F."/>
            <person name="Pallen M.J."/>
        </authorList>
    </citation>
    <scope>NUCLEOTIDE SEQUENCE</scope>
    <source>
        <strain evidence="2">ChiBcec15-4380</strain>
    </source>
</reference>
<accession>A0A9D1DGL4</accession>
<dbReference type="EMBL" id="DVHE01000022">
    <property type="protein sequence ID" value="HIR50246.1"/>
    <property type="molecule type" value="Genomic_DNA"/>
</dbReference>
<dbReference type="InterPro" id="IPR043129">
    <property type="entry name" value="ATPase_NBD"/>
</dbReference>
<dbReference type="SUPFAM" id="SSF53067">
    <property type="entry name" value="Actin-like ATPase domain"/>
    <property type="match status" value="1"/>
</dbReference>
<gene>
    <name evidence="2" type="ORF">IAA53_03005</name>
</gene>
<dbReference type="InterPro" id="IPR000600">
    <property type="entry name" value="ROK"/>
</dbReference>
<sequence length="319" mass="32863">MYQIGVDIGGTNIKIGLVDDALEIVSRISIPFPHLDGAQVAERIAAECHKLLALKGLTEDSLDSVGVIVPGSIDATGSTVLNAYNLNFHNVPLKAQLQSHFCKTPVFLANDADGACLAELGKGAFRGCKTAVLFTLGTGVGGGLILGGRMFTGGKGQGVELGHMPLVAGGIPCTCGNLGCIESYCSASALGRAGAKAMEEHPKSLLFAKSNGDASAIDAKLVVDCAKEGDKTALAVFNSYIDYLGSACISMIHLLDPEVIALGGGLCHAGEFLFAPLRENVAKKCFYGDFAKIVPAVMGNDAGVIGAAMLGSNAMEHYS</sequence>
<organism evidence="2 3">
    <name type="scientific">Candidatus Avoscillospira avicola</name>
    <dbReference type="NCBI Taxonomy" id="2840706"/>
    <lineage>
        <taxon>Bacteria</taxon>
        <taxon>Bacillati</taxon>
        <taxon>Bacillota</taxon>
        <taxon>Clostridia</taxon>
        <taxon>Eubacteriales</taxon>
        <taxon>Oscillospiraceae</taxon>
        <taxon>Oscillospiraceae incertae sedis</taxon>
        <taxon>Candidatus Avoscillospira</taxon>
    </lineage>
</organism>
<name>A0A9D1DGL4_9FIRM</name>
<evidence type="ECO:0000313" key="2">
    <source>
        <dbReference type="EMBL" id="HIR50246.1"/>
    </source>
</evidence>